<keyword evidence="13" id="KW-1185">Reference proteome</keyword>
<dbReference type="SFLD" id="SFLDS00029">
    <property type="entry name" value="Radical_SAM"/>
    <property type="match status" value="1"/>
</dbReference>
<dbReference type="SUPFAM" id="SSF102114">
    <property type="entry name" value="Radical SAM enzymes"/>
    <property type="match status" value="1"/>
</dbReference>
<evidence type="ECO:0000256" key="6">
    <source>
        <dbReference type="ARBA" id="ARBA00022723"/>
    </source>
</evidence>
<evidence type="ECO:0000313" key="13">
    <source>
        <dbReference type="Proteomes" id="UP001597045"/>
    </source>
</evidence>
<dbReference type="PANTHER" id="PTHR30352">
    <property type="entry name" value="PYRUVATE FORMATE-LYASE-ACTIVATING ENZYME"/>
    <property type="match status" value="1"/>
</dbReference>
<keyword evidence="5 10" id="KW-0949">S-adenosyl-L-methionine</keyword>
<dbReference type="InterPro" id="IPR007197">
    <property type="entry name" value="rSAM"/>
</dbReference>
<dbReference type="EMBL" id="JBHTIS010000679">
    <property type="protein sequence ID" value="MFD1046506.1"/>
    <property type="molecule type" value="Genomic_DNA"/>
</dbReference>
<evidence type="ECO:0000259" key="11">
    <source>
        <dbReference type="PROSITE" id="PS51918"/>
    </source>
</evidence>
<dbReference type="NCBIfam" id="TIGR02493">
    <property type="entry name" value="PFLA"/>
    <property type="match status" value="1"/>
</dbReference>
<keyword evidence="9 10" id="KW-0411">Iron-sulfur</keyword>
<dbReference type="Gene3D" id="3.20.20.70">
    <property type="entry name" value="Aldolase class I"/>
    <property type="match status" value="1"/>
</dbReference>
<keyword evidence="12" id="KW-0670">Pyruvate</keyword>
<evidence type="ECO:0000256" key="4">
    <source>
        <dbReference type="ARBA" id="ARBA00022485"/>
    </source>
</evidence>
<keyword evidence="4 10" id="KW-0004">4Fe-4S</keyword>
<dbReference type="Proteomes" id="UP001597045">
    <property type="component" value="Unassembled WGS sequence"/>
</dbReference>
<dbReference type="SFLD" id="SFLDG01066">
    <property type="entry name" value="organic_radical-activating_enz"/>
    <property type="match status" value="1"/>
</dbReference>
<dbReference type="SFLD" id="SFLDG01067">
    <property type="entry name" value="SPASM/twitch_domain_containing"/>
    <property type="match status" value="1"/>
</dbReference>
<comment type="caution">
    <text evidence="12">The sequence shown here is derived from an EMBL/GenBank/DDBJ whole genome shotgun (WGS) entry which is preliminary data.</text>
</comment>
<evidence type="ECO:0000256" key="8">
    <source>
        <dbReference type="ARBA" id="ARBA00023004"/>
    </source>
</evidence>
<dbReference type="EC" id="1.97.1.4" evidence="10"/>
<dbReference type="PROSITE" id="PS01087">
    <property type="entry name" value="RADICAL_ACTIVATING"/>
    <property type="match status" value="1"/>
</dbReference>
<dbReference type="InterPro" id="IPR058240">
    <property type="entry name" value="rSAM_sf"/>
</dbReference>
<dbReference type="CDD" id="cd01335">
    <property type="entry name" value="Radical_SAM"/>
    <property type="match status" value="1"/>
</dbReference>
<protein>
    <recommendedName>
        <fullName evidence="3 10">Pyruvate formate-lyase-activating enzyme</fullName>
        <ecNumber evidence="10">1.97.1.4</ecNumber>
    </recommendedName>
</protein>
<keyword evidence="6 10" id="KW-0479">Metal-binding</keyword>
<evidence type="ECO:0000313" key="12">
    <source>
        <dbReference type="EMBL" id="MFD1046506.1"/>
    </source>
</evidence>
<feature type="domain" description="Radical SAM core" evidence="11">
    <location>
        <begin position="16"/>
        <end position="237"/>
    </location>
</feature>
<dbReference type="InterPro" id="IPR012838">
    <property type="entry name" value="PFL1_activating"/>
</dbReference>
<dbReference type="PANTHER" id="PTHR30352:SF5">
    <property type="entry name" value="PYRUVATE FORMATE-LYASE 1-ACTIVATING ENZYME"/>
    <property type="match status" value="1"/>
</dbReference>
<comment type="subcellular location">
    <subcellularLocation>
        <location evidence="10">Cytoplasm</location>
    </subcellularLocation>
</comment>
<evidence type="ECO:0000256" key="7">
    <source>
        <dbReference type="ARBA" id="ARBA00023002"/>
    </source>
</evidence>
<evidence type="ECO:0000256" key="3">
    <source>
        <dbReference type="ARBA" id="ARBA00021356"/>
    </source>
</evidence>
<proteinExistence type="inferred from homology"/>
<dbReference type="InterPro" id="IPR013785">
    <property type="entry name" value="Aldolase_TIM"/>
</dbReference>
<name>A0ABW3M7D2_9PSEU</name>
<comment type="function">
    <text evidence="1 10">Activation of pyruvate formate-lyase under anaerobic conditions by generation of an organic free radical, using S-adenosylmethionine and reduced flavodoxin as cosubstrates to produce 5'-deoxy-adenosine.</text>
</comment>
<keyword evidence="7 10" id="KW-0560">Oxidoreductase</keyword>
<evidence type="ECO:0000256" key="1">
    <source>
        <dbReference type="ARBA" id="ARBA00003141"/>
    </source>
</evidence>
<evidence type="ECO:0000256" key="9">
    <source>
        <dbReference type="ARBA" id="ARBA00023014"/>
    </source>
</evidence>
<comment type="cofactor">
    <cofactor evidence="10">
        <name>[4Fe-4S] cluster</name>
        <dbReference type="ChEBI" id="CHEBI:49883"/>
    </cofactor>
    <text evidence="10">Binds 1 [4Fe-4S] cluster. The cluster is coordinated with 3 cysteines and an exchangeable S-adenosyl-L-methionine.</text>
</comment>
<gene>
    <name evidence="12" type="primary">pflA</name>
    <name evidence="12" type="ORF">ACFQ1S_13555</name>
</gene>
<accession>A0ABW3M7D2</accession>
<dbReference type="PROSITE" id="PS51918">
    <property type="entry name" value="RADICAL_SAM"/>
    <property type="match status" value="1"/>
</dbReference>
<dbReference type="Pfam" id="PF04055">
    <property type="entry name" value="Radical_SAM"/>
    <property type="match status" value="1"/>
</dbReference>
<dbReference type="InterPro" id="IPR001989">
    <property type="entry name" value="Radical_activat_CS"/>
</dbReference>
<comment type="similarity">
    <text evidence="2 10">Belongs to the organic radical-activating enzymes family.</text>
</comment>
<keyword evidence="8 10" id="KW-0408">Iron</keyword>
<keyword evidence="10" id="KW-0963">Cytoplasm</keyword>
<evidence type="ECO:0000256" key="2">
    <source>
        <dbReference type="ARBA" id="ARBA00009777"/>
    </source>
</evidence>
<organism evidence="12 13">
    <name type="scientific">Kibdelosporangium lantanae</name>
    <dbReference type="NCBI Taxonomy" id="1497396"/>
    <lineage>
        <taxon>Bacteria</taxon>
        <taxon>Bacillati</taxon>
        <taxon>Actinomycetota</taxon>
        <taxon>Actinomycetes</taxon>
        <taxon>Pseudonocardiales</taxon>
        <taxon>Pseudonocardiaceae</taxon>
        <taxon>Kibdelosporangium</taxon>
    </lineage>
</organism>
<evidence type="ECO:0000256" key="5">
    <source>
        <dbReference type="ARBA" id="ARBA00022691"/>
    </source>
</evidence>
<evidence type="ECO:0000256" key="10">
    <source>
        <dbReference type="RuleBase" id="RU362053"/>
    </source>
</evidence>
<reference evidence="13" key="1">
    <citation type="journal article" date="2019" name="Int. J. Syst. Evol. Microbiol.">
        <title>The Global Catalogue of Microorganisms (GCM) 10K type strain sequencing project: providing services to taxonomists for standard genome sequencing and annotation.</title>
        <authorList>
            <consortium name="The Broad Institute Genomics Platform"/>
            <consortium name="The Broad Institute Genome Sequencing Center for Infectious Disease"/>
            <person name="Wu L."/>
            <person name="Ma J."/>
        </authorList>
    </citation>
    <scope>NUCLEOTIDE SEQUENCE [LARGE SCALE GENOMIC DNA]</scope>
    <source>
        <strain evidence="13">JCM 31486</strain>
    </source>
</reference>
<sequence>MTTTGAVHSWDLATAVDGPGTRFTLFLNGCPLRCLYCENPDTWHMRDGHRMTVAEVVAQVAKYRRFISVAGGGFTVSGGEPLLQPAFVAELFHEVKGMGLHTALDTSGFLGDRATDQLLDATDLVLLDIKSWDPQTYRRVTGGEVAPTLRFARRLSDRGNRMWIRFVLVPGLTDAWDNVEGIASFVSALQTVERVEVLPFHKLGEPKYAKLGMKFPLADVPAPEPELVERVRGQFAQHGALVY</sequence>
<comment type="catalytic activity">
    <reaction evidence="10">
        <text>glycyl-[formate C-acetyltransferase] + reduced [flavodoxin] + S-adenosyl-L-methionine = glycin-2-yl radical-[formate C-acetyltransferase] + semiquinone [flavodoxin] + 5'-deoxyadenosine + L-methionine + H(+)</text>
        <dbReference type="Rhea" id="RHEA:19225"/>
        <dbReference type="Rhea" id="RHEA-COMP:10622"/>
        <dbReference type="Rhea" id="RHEA-COMP:12190"/>
        <dbReference type="Rhea" id="RHEA-COMP:12191"/>
        <dbReference type="Rhea" id="RHEA-COMP:14480"/>
        <dbReference type="ChEBI" id="CHEBI:15378"/>
        <dbReference type="ChEBI" id="CHEBI:17319"/>
        <dbReference type="ChEBI" id="CHEBI:29947"/>
        <dbReference type="ChEBI" id="CHEBI:32722"/>
        <dbReference type="ChEBI" id="CHEBI:57618"/>
        <dbReference type="ChEBI" id="CHEBI:57844"/>
        <dbReference type="ChEBI" id="CHEBI:59789"/>
        <dbReference type="ChEBI" id="CHEBI:140311"/>
        <dbReference type="EC" id="1.97.1.4"/>
    </reaction>
</comment>
<dbReference type="GO" id="GO:0043365">
    <property type="term" value="F:[formate-C-acetyltransferase]-activating enzyme activity"/>
    <property type="evidence" value="ECO:0007669"/>
    <property type="project" value="UniProtKB-EC"/>
</dbReference>
<dbReference type="InterPro" id="IPR034457">
    <property type="entry name" value="Organic_radical-activating"/>
</dbReference>